<gene>
    <name evidence="3" type="ORF">HYH02_010045</name>
</gene>
<evidence type="ECO:0000256" key="1">
    <source>
        <dbReference type="SAM" id="Coils"/>
    </source>
</evidence>
<evidence type="ECO:0000313" key="3">
    <source>
        <dbReference type="EMBL" id="KAG2441201.1"/>
    </source>
</evidence>
<evidence type="ECO:0000313" key="4">
    <source>
        <dbReference type="Proteomes" id="UP000613740"/>
    </source>
</evidence>
<feature type="region of interest" description="Disordered" evidence="2">
    <location>
        <begin position="101"/>
        <end position="123"/>
    </location>
</feature>
<protein>
    <submittedName>
        <fullName evidence="3">Uncharacterized protein</fullName>
    </submittedName>
</protein>
<comment type="caution">
    <text evidence="3">The sequence shown here is derived from an EMBL/GenBank/DDBJ whole genome shotgun (WGS) entry which is preliminary data.</text>
</comment>
<keyword evidence="1" id="KW-0175">Coiled coil</keyword>
<feature type="region of interest" description="Disordered" evidence="2">
    <location>
        <begin position="383"/>
        <end position="408"/>
    </location>
</feature>
<name>A0A835TM24_9CHLO</name>
<keyword evidence="4" id="KW-1185">Reference proteome</keyword>
<feature type="coiled-coil region" evidence="1">
    <location>
        <begin position="145"/>
        <end position="223"/>
    </location>
</feature>
<reference evidence="3" key="1">
    <citation type="journal article" date="2020" name="bioRxiv">
        <title>Comparative genomics of Chlamydomonas.</title>
        <authorList>
            <person name="Craig R.J."/>
            <person name="Hasan A.R."/>
            <person name="Ness R.W."/>
            <person name="Keightley P.D."/>
        </authorList>
    </citation>
    <scope>NUCLEOTIDE SEQUENCE</scope>
    <source>
        <strain evidence="3">CCAP 11/173</strain>
    </source>
</reference>
<feature type="compositionally biased region" description="Polar residues" evidence="2">
    <location>
        <begin position="101"/>
        <end position="112"/>
    </location>
</feature>
<dbReference type="AlphaFoldDB" id="A0A835TM24"/>
<dbReference type="Proteomes" id="UP000613740">
    <property type="component" value="Unassembled WGS sequence"/>
</dbReference>
<evidence type="ECO:0000256" key="2">
    <source>
        <dbReference type="SAM" id="MobiDB-lite"/>
    </source>
</evidence>
<organism evidence="3 4">
    <name type="scientific">Chlamydomonas schloesseri</name>
    <dbReference type="NCBI Taxonomy" id="2026947"/>
    <lineage>
        <taxon>Eukaryota</taxon>
        <taxon>Viridiplantae</taxon>
        <taxon>Chlorophyta</taxon>
        <taxon>core chlorophytes</taxon>
        <taxon>Chlorophyceae</taxon>
        <taxon>CS clade</taxon>
        <taxon>Chlamydomonadales</taxon>
        <taxon>Chlamydomonadaceae</taxon>
        <taxon>Chlamydomonas</taxon>
    </lineage>
</organism>
<sequence length="408" mass="43764">MSHSASGCVATARRCAARGPRNLLPTPLGLSSAVGHHVVTGAQLPGLRSGPVTLRGRKQQLCRALNSDKPGDSEHKEDNVDDEIDRLLGLGKYAGSGIFGRSTSESETSISGNAGLEKPLTSGNTEVQDTLADVMQMEVRRVRARAELDADMEERKQQLRAMGEEMKAALAREYELDKQRAEMGANFHMSEALAQLDDVEADIRRIKEQLQADKADLAAFELRSAEERSRGLFFKSLYAVEKEKRQPVGKSIPGYYRKQREAAAAAAAAAAEGAAAEAGSSTWDAEAVAAAAERPLSAASKQVRSPFRLYLFSYLSAFLALVVVNDLAVVAQADDAVAAAAGHAVWKDVLYGLLSGGLALVAARERAALGQAQDLMLEGIRRTAGSGSRQRQQQQQERVSGRRSSSSE</sequence>
<proteinExistence type="predicted"/>
<accession>A0A835TM24</accession>
<dbReference type="EMBL" id="JAEHOD010000036">
    <property type="protein sequence ID" value="KAG2441201.1"/>
    <property type="molecule type" value="Genomic_DNA"/>
</dbReference>
<dbReference type="OrthoDB" id="547886at2759"/>